<accession>A0A5K3G0V9</accession>
<dbReference type="WBParaSite" id="MCU_013702-RA">
    <property type="protein sequence ID" value="MCU_013702-RA"/>
    <property type="gene ID" value="MCU_013702"/>
</dbReference>
<protein>
    <submittedName>
        <fullName evidence="1">Secreted protein</fullName>
    </submittedName>
</protein>
<sequence>AEYQCPNRKKTGTTEKALLTIHKPEPHVRSRPSESTTLATPLIMYCTSVVSFSGWLPIFLACQRASVVQYVSALRRRHITLKECVTHHSSFVANELIQGTGESRLNWFDSSYTERWLFR</sequence>
<reference evidence="1" key="1">
    <citation type="submission" date="2019-11" db="UniProtKB">
        <authorList>
            <consortium name="WormBaseParasite"/>
        </authorList>
    </citation>
    <scope>IDENTIFICATION</scope>
</reference>
<proteinExistence type="predicted"/>
<evidence type="ECO:0000313" key="1">
    <source>
        <dbReference type="WBParaSite" id="MCU_013702-RA"/>
    </source>
</evidence>
<organism evidence="1">
    <name type="scientific">Mesocestoides corti</name>
    <name type="common">Flatworm</name>
    <dbReference type="NCBI Taxonomy" id="53468"/>
    <lineage>
        <taxon>Eukaryota</taxon>
        <taxon>Metazoa</taxon>
        <taxon>Spiralia</taxon>
        <taxon>Lophotrochozoa</taxon>
        <taxon>Platyhelminthes</taxon>
        <taxon>Cestoda</taxon>
        <taxon>Eucestoda</taxon>
        <taxon>Cyclophyllidea</taxon>
        <taxon>Mesocestoididae</taxon>
        <taxon>Mesocestoides</taxon>
    </lineage>
</organism>
<dbReference type="AlphaFoldDB" id="A0A5K3G0V9"/>
<name>A0A5K3G0V9_MESCO</name>